<protein>
    <submittedName>
        <fullName evidence="1">Uncharacterized protein</fullName>
    </submittedName>
</protein>
<organism evidence="1 2">
    <name type="scientific">Aestuariivirga litoralis</name>
    <dbReference type="NCBI Taxonomy" id="2650924"/>
    <lineage>
        <taxon>Bacteria</taxon>
        <taxon>Pseudomonadati</taxon>
        <taxon>Pseudomonadota</taxon>
        <taxon>Alphaproteobacteria</taxon>
        <taxon>Hyphomicrobiales</taxon>
        <taxon>Aestuariivirgaceae</taxon>
        <taxon>Aestuariivirga</taxon>
    </lineage>
</organism>
<evidence type="ECO:0000313" key="2">
    <source>
        <dbReference type="Proteomes" id="UP000248795"/>
    </source>
</evidence>
<keyword evidence="2" id="KW-1185">Reference proteome</keyword>
<evidence type="ECO:0000313" key="1">
    <source>
        <dbReference type="EMBL" id="PZF75845.1"/>
    </source>
</evidence>
<proteinExistence type="predicted"/>
<dbReference type="AlphaFoldDB" id="A0A2W2AK20"/>
<sequence>MRTIGIQRRITTGLLTARAVNTISTERRNHCLPEILVHDALSTENQQAINSKIEKSICLSFDGVRWTPRSPPAPNCTSSSVNIGVQESLEAQPHNLNQQFETRNCGILTYPQSFRSFAASSLKH</sequence>
<dbReference type="EMBL" id="QKVK01000008">
    <property type="protein sequence ID" value="PZF75845.1"/>
    <property type="molecule type" value="Genomic_DNA"/>
</dbReference>
<reference evidence="2" key="1">
    <citation type="submission" date="2018-06" db="EMBL/GenBank/DDBJ databases">
        <title>Aestuariibacter litoralis strain KCTC 52945T.</title>
        <authorList>
            <person name="Li X."/>
            <person name="Salam N."/>
            <person name="Li J.-L."/>
            <person name="Chen Y.-M."/>
            <person name="Yang Z.-W."/>
            <person name="Zhang L.-Y."/>
            <person name="Han M.-X."/>
            <person name="Xiao M."/>
            <person name="Li W.-J."/>
        </authorList>
    </citation>
    <scope>NUCLEOTIDE SEQUENCE [LARGE SCALE GENOMIC DNA]</scope>
    <source>
        <strain evidence="2">KCTC 52945</strain>
    </source>
</reference>
<accession>A0A2W2AK20</accession>
<comment type="caution">
    <text evidence="1">The sequence shown here is derived from an EMBL/GenBank/DDBJ whole genome shotgun (WGS) entry which is preliminary data.</text>
</comment>
<dbReference type="Proteomes" id="UP000248795">
    <property type="component" value="Unassembled WGS sequence"/>
</dbReference>
<name>A0A2W2AK20_9HYPH</name>
<gene>
    <name evidence="1" type="ORF">DK847_16625</name>
</gene>